<organism evidence="2 3">
    <name type="scientific">Sporothrix schenckii (strain ATCC 58251 / de Perez 2211183)</name>
    <name type="common">Rose-picker's disease fungus</name>
    <dbReference type="NCBI Taxonomy" id="1391915"/>
    <lineage>
        <taxon>Eukaryota</taxon>
        <taxon>Fungi</taxon>
        <taxon>Dikarya</taxon>
        <taxon>Ascomycota</taxon>
        <taxon>Pezizomycotina</taxon>
        <taxon>Sordariomycetes</taxon>
        <taxon>Sordariomycetidae</taxon>
        <taxon>Ophiostomatales</taxon>
        <taxon>Ophiostomataceae</taxon>
        <taxon>Sporothrix</taxon>
    </lineage>
</organism>
<reference evidence="3" key="1">
    <citation type="journal article" date="2014" name="Genome Announc.">
        <title>Genome sequence of the pathogenic fungus Sporothrix schenckii (ATCC 58251).</title>
        <authorList>
            <person name="Cuomo C.A."/>
            <person name="Rodriguez-Del Valle N."/>
            <person name="Perez-Sanchez L."/>
            <person name="Abouelleil A."/>
            <person name="Goldberg J."/>
            <person name="Young S."/>
            <person name="Zeng Q."/>
            <person name="Birren B.W."/>
        </authorList>
    </citation>
    <scope>NUCLEOTIDE SEQUENCE [LARGE SCALE GENOMIC DNA]</scope>
    <source>
        <strain evidence="3">ATCC 58251 / de Perez 2211183</strain>
    </source>
</reference>
<accession>U7PN57</accession>
<dbReference type="Proteomes" id="UP000018087">
    <property type="component" value="Unassembled WGS sequence"/>
</dbReference>
<dbReference type="OrthoDB" id="5201563at2759"/>
<feature type="region of interest" description="Disordered" evidence="1">
    <location>
        <begin position="1"/>
        <end position="65"/>
    </location>
</feature>
<name>U7PN57_SPOS1</name>
<evidence type="ECO:0000313" key="3">
    <source>
        <dbReference type="Proteomes" id="UP000018087"/>
    </source>
</evidence>
<keyword evidence="3" id="KW-1185">Reference proteome</keyword>
<evidence type="ECO:0000313" key="2">
    <source>
        <dbReference type="EMBL" id="ERS97068.1"/>
    </source>
</evidence>
<proteinExistence type="predicted"/>
<feature type="compositionally biased region" description="Low complexity" evidence="1">
    <location>
        <begin position="1"/>
        <end position="18"/>
    </location>
</feature>
<feature type="compositionally biased region" description="Basic and acidic residues" evidence="1">
    <location>
        <begin position="31"/>
        <end position="42"/>
    </location>
</feature>
<sequence>MSTTTTTATRTGRPTEGPSPNLLLSGVLSDYELHHSSDKDASDDAAQAAPASIRRHAATPTDWDTEHRRVPAYRPINTARDQTEVRVYLSRVEQVFIGTMFTGVYLNSAASKVWRQTLGRVNGDIFRFRIGGEF</sequence>
<dbReference type="EMBL" id="KI440848">
    <property type="protein sequence ID" value="ERS97068.1"/>
    <property type="molecule type" value="Genomic_DNA"/>
</dbReference>
<dbReference type="eggNOG" id="ENOG502SU37">
    <property type="taxonomic scope" value="Eukaryota"/>
</dbReference>
<protein>
    <submittedName>
        <fullName evidence="2">Uncharacterized protein</fullName>
    </submittedName>
</protein>
<gene>
    <name evidence="2" type="ORF">HMPREF1624_06397</name>
</gene>
<dbReference type="HOGENOM" id="CLU_141137_1_0_1"/>
<dbReference type="AlphaFoldDB" id="U7PN57"/>
<evidence type="ECO:0000256" key="1">
    <source>
        <dbReference type="SAM" id="MobiDB-lite"/>
    </source>
</evidence>